<evidence type="ECO:0000259" key="5">
    <source>
        <dbReference type="PROSITE" id="PS01124"/>
    </source>
</evidence>
<dbReference type="RefSeq" id="WP_171632768.1">
    <property type="nucleotide sequence ID" value="NZ_WHNY01000062.1"/>
</dbReference>
<keyword evidence="3" id="KW-0804">Transcription</keyword>
<dbReference type="PANTHER" id="PTHR43280">
    <property type="entry name" value="ARAC-FAMILY TRANSCRIPTIONAL REGULATOR"/>
    <property type="match status" value="1"/>
</dbReference>
<keyword evidence="4" id="KW-0472">Membrane</keyword>
<reference evidence="6 7" key="1">
    <citation type="submission" date="2019-10" db="EMBL/GenBank/DDBJ databases">
        <title>Description of Paenibacillus humi sp. nov.</title>
        <authorList>
            <person name="Carlier A."/>
            <person name="Qi S."/>
        </authorList>
    </citation>
    <scope>NUCLEOTIDE SEQUENCE [LARGE SCALE GENOMIC DNA]</scope>
    <source>
        <strain evidence="6 7">LMG 31461</strain>
    </source>
</reference>
<feature type="domain" description="HTH araC/xylS-type" evidence="5">
    <location>
        <begin position="632"/>
        <end position="730"/>
    </location>
</feature>
<protein>
    <submittedName>
        <fullName evidence="6">Helix-turn-helix domain-containing protein</fullName>
    </submittedName>
</protein>
<dbReference type="PROSITE" id="PS01124">
    <property type="entry name" value="HTH_ARAC_FAMILY_2"/>
    <property type="match status" value="1"/>
</dbReference>
<gene>
    <name evidence="6" type="ORF">GC096_20410</name>
</gene>
<evidence type="ECO:0000256" key="1">
    <source>
        <dbReference type="ARBA" id="ARBA00023015"/>
    </source>
</evidence>
<dbReference type="EMBL" id="WHNY01000062">
    <property type="protein sequence ID" value="NOU66406.1"/>
    <property type="molecule type" value="Genomic_DNA"/>
</dbReference>
<name>A0ABX1XEE1_9BACL</name>
<keyword evidence="7" id="KW-1185">Reference proteome</keyword>
<dbReference type="Proteomes" id="UP000653578">
    <property type="component" value="Unassembled WGS sequence"/>
</dbReference>
<comment type="caution">
    <text evidence="6">The sequence shown here is derived from an EMBL/GenBank/DDBJ whole genome shotgun (WGS) entry which is preliminary data.</text>
</comment>
<evidence type="ECO:0000256" key="3">
    <source>
        <dbReference type="ARBA" id="ARBA00023163"/>
    </source>
</evidence>
<dbReference type="SUPFAM" id="SSF46689">
    <property type="entry name" value="Homeodomain-like"/>
    <property type="match status" value="2"/>
</dbReference>
<keyword evidence="1" id="KW-0805">Transcription regulation</keyword>
<feature type="transmembrane region" description="Helical" evidence="4">
    <location>
        <begin position="292"/>
        <end position="314"/>
    </location>
</feature>
<evidence type="ECO:0000313" key="7">
    <source>
        <dbReference type="Proteomes" id="UP000653578"/>
    </source>
</evidence>
<dbReference type="PANTHER" id="PTHR43280:SF28">
    <property type="entry name" value="HTH-TYPE TRANSCRIPTIONAL ACTIVATOR RHAS"/>
    <property type="match status" value="1"/>
</dbReference>
<dbReference type="Pfam" id="PF12833">
    <property type="entry name" value="HTH_18"/>
    <property type="match status" value="1"/>
</dbReference>
<dbReference type="Gene3D" id="1.10.10.60">
    <property type="entry name" value="Homeodomain-like"/>
    <property type="match status" value="2"/>
</dbReference>
<dbReference type="InterPro" id="IPR020449">
    <property type="entry name" value="Tscrpt_reg_AraC-type_HTH"/>
</dbReference>
<sequence length="735" mass="84906">MNNIHPILFIKNISHSLFIRLIAGFLFIVLILVSLTFYAISISKENARQEVVKYNTLMLSNARDSYEKHLDLIRKQMVLFFFSEEVQLMAKKTNYVNLSLIQKSITTWTTNPYLFIDNILFYSKRDELVLEKSTSTNADLMFNVFYRSDEYPIEFWRQQFTESDSSRVLPAANISNYMFRDRPQLLGKFIPIVIKNQENSDFYMVVFLDAAKMYKAFHQGISDFMIYDSAGITIFKSVNEESFNDFKDWQKKGNAFIQGEKYHFQAVGDGTGFTYVDRVPVNQIANQTRLNVTLVVMIVTAITLSVLFSFLFAARVNNPLKKVIDSIRQMNDNVPFRSSIKEFNIISDNIQDNQLILKQFSFINHVKAIRNQNPDSMKLEFANKPFVLILFQIHEMSDVDNVQAALLQNWLYYCKIYIESQIKPKFADSLTFQIERNQILSLVYSEQSAEVLELLVQIKDVFNHDKEHALVTMALTPVYSDVAQLTKAYAEAQELVGERLLSNESQIIQKRITQVAIGFSADQDKAFEIHLREGNTSQLLELMERVFGKWKGKELPAAAMMRFADSMIGKIRNAIPPNHLDPDRLEAILSKAVERIRRCSTVPELERLMLEWVTQTADAVHEKKQEKYPITSMAIDYINEHLAEEIYLDVLADKLKMSSSYLSTYFKAKTGKNIVDYINETRIDKATGLLADNQMKIHAVSKAVGYQNVASFNRMFKKYTGVTPSEYRKRNEMSS</sequence>
<proteinExistence type="predicted"/>
<keyword evidence="2" id="KW-0238">DNA-binding</keyword>
<dbReference type="InterPro" id="IPR018060">
    <property type="entry name" value="HTH_AraC"/>
</dbReference>
<evidence type="ECO:0000256" key="4">
    <source>
        <dbReference type="SAM" id="Phobius"/>
    </source>
</evidence>
<keyword evidence="4" id="KW-0812">Transmembrane</keyword>
<feature type="transmembrane region" description="Helical" evidence="4">
    <location>
        <begin position="17"/>
        <end position="40"/>
    </location>
</feature>
<dbReference type="PRINTS" id="PR00032">
    <property type="entry name" value="HTHARAC"/>
</dbReference>
<dbReference type="InterPro" id="IPR009057">
    <property type="entry name" value="Homeodomain-like_sf"/>
</dbReference>
<evidence type="ECO:0000313" key="6">
    <source>
        <dbReference type="EMBL" id="NOU66406.1"/>
    </source>
</evidence>
<accession>A0ABX1XEE1</accession>
<evidence type="ECO:0000256" key="2">
    <source>
        <dbReference type="ARBA" id="ARBA00023125"/>
    </source>
</evidence>
<keyword evidence="4" id="KW-1133">Transmembrane helix</keyword>
<organism evidence="6 7">
    <name type="scientific">Paenibacillus plantarum</name>
    <dbReference type="NCBI Taxonomy" id="2654975"/>
    <lineage>
        <taxon>Bacteria</taxon>
        <taxon>Bacillati</taxon>
        <taxon>Bacillota</taxon>
        <taxon>Bacilli</taxon>
        <taxon>Bacillales</taxon>
        <taxon>Paenibacillaceae</taxon>
        <taxon>Paenibacillus</taxon>
    </lineage>
</organism>
<dbReference type="SMART" id="SM00342">
    <property type="entry name" value="HTH_ARAC"/>
    <property type="match status" value="1"/>
</dbReference>